<evidence type="ECO:0000256" key="1">
    <source>
        <dbReference type="ARBA" id="ARBA00044755"/>
    </source>
</evidence>
<name>A0A9E2L3S0_9SPIR</name>
<comment type="caution">
    <text evidence="2">The sequence shown here is derived from an EMBL/GenBank/DDBJ whole genome shotgun (WGS) entry which is preliminary data.</text>
</comment>
<dbReference type="Proteomes" id="UP000823914">
    <property type="component" value="Unassembled WGS sequence"/>
</dbReference>
<evidence type="ECO:0000313" key="2">
    <source>
        <dbReference type="EMBL" id="MBU3850091.1"/>
    </source>
</evidence>
<protein>
    <submittedName>
        <fullName evidence="2">Polymer-forming cytoskeletal protein</fullName>
    </submittedName>
</protein>
<accession>A0A9E2L3S0</accession>
<reference evidence="2" key="2">
    <citation type="submission" date="2021-04" db="EMBL/GenBank/DDBJ databases">
        <authorList>
            <person name="Gilroy R."/>
        </authorList>
    </citation>
    <scope>NUCLEOTIDE SEQUENCE</scope>
    <source>
        <strain evidence="2">Gambia15-2214</strain>
    </source>
</reference>
<dbReference type="PANTHER" id="PTHR35024">
    <property type="entry name" value="HYPOTHETICAL CYTOSOLIC PROTEIN"/>
    <property type="match status" value="1"/>
</dbReference>
<dbReference type="Pfam" id="PF04519">
    <property type="entry name" value="Bactofilin"/>
    <property type="match status" value="1"/>
</dbReference>
<reference evidence="2" key="1">
    <citation type="journal article" date="2021" name="PeerJ">
        <title>Extensive microbial diversity within the chicken gut microbiome revealed by metagenomics and culture.</title>
        <authorList>
            <person name="Gilroy R."/>
            <person name="Ravi A."/>
            <person name="Getino M."/>
            <person name="Pursley I."/>
            <person name="Horton D.L."/>
            <person name="Alikhan N.F."/>
            <person name="Baker D."/>
            <person name="Gharbi K."/>
            <person name="Hall N."/>
            <person name="Watson M."/>
            <person name="Adriaenssens E.M."/>
            <person name="Foster-Nyarko E."/>
            <person name="Jarju S."/>
            <person name="Secka A."/>
            <person name="Antonio M."/>
            <person name="Oren A."/>
            <person name="Chaudhuri R.R."/>
            <person name="La Ragione R."/>
            <person name="Hildebrand F."/>
            <person name="Pallen M.J."/>
        </authorList>
    </citation>
    <scope>NUCLEOTIDE SEQUENCE</scope>
    <source>
        <strain evidence="2">Gambia15-2214</strain>
    </source>
</reference>
<organism evidence="2 3">
    <name type="scientific">Candidatus Treponema excrementipullorum</name>
    <dbReference type="NCBI Taxonomy" id="2838768"/>
    <lineage>
        <taxon>Bacteria</taxon>
        <taxon>Pseudomonadati</taxon>
        <taxon>Spirochaetota</taxon>
        <taxon>Spirochaetia</taxon>
        <taxon>Spirochaetales</taxon>
        <taxon>Treponemataceae</taxon>
        <taxon>Treponema</taxon>
    </lineage>
</organism>
<gene>
    <name evidence="2" type="ORF">IAA16_05955</name>
</gene>
<comment type="similarity">
    <text evidence="1">Belongs to the bactofilin family.</text>
</comment>
<dbReference type="InterPro" id="IPR007607">
    <property type="entry name" value="BacA/B"/>
</dbReference>
<dbReference type="PANTHER" id="PTHR35024:SF4">
    <property type="entry name" value="POLYMER-FORMING CYTOSKELETAL PROTEIN"/>
    <property type="match status" value="1"/>
</dbReference>
<sequence>MHSFVMKEGNITVLGEKTKFVGSLEFSDNLVITGNFKGDISSTGNLKIDKTGECEVSKISVDSALVAGKITGDIEAASKIEIVSGAVVKGDISAARLRIDDNVEFHGQVTMLETPPEVDIFSVTAEEYKLACLKQKN</sequence>
<proteinExistence type="inferred from homology"/>
<dbReference type="EMBL" id="JAHLFV010000141">
    <property type="protein sequence ID" value="MBU3850091.1"/>
    <property type="molecule type" value="Genomic_DNA"/>
</dbReference>
<dbReference type="AlphaFoldDB" id="A0A9E2L3S0"/>
<evidence type="ECO:0000313" key="3">
    <source>
        <dbReference type="Proteomes" id="UP000823914"/>
    </source>
</evidence>